<sequence length="158" mass="18634">MLKLIDDEDVLVDNTQNDNKDRKAYWVDYDELEVDNIHHSKYKWHDTLLQTVSSENGTSKPKNLQENLEKQTTLNFKKNGKNSIGTWKHDEKRPKKALLNLFVVGELSFKFWFCHAEPRFQKESPIIMLKKTDKLNKFFCNPLTNVHLTTDCWTSSCQ</sequence>
<dbReference type="PANTHER" id="PTHR46481">
    <property type="entry name" value="ZINC FINGER BED DOMAIN-CONTAINING PROTEIN 4"/>
    <property type="match status" value="1"/>
</dbReference>
<keyword evidence="2" id="KW-1185">Reference proteome</keyword>
<dbReference type="InterPro" id="IPR052035">
    <property type="entry name" value="ZnF_BED_domain_contain"/>
</dbReference>
<dbReference type="EMBL" id="NBSK02000007">
    <property type="protein sequence ID" value="KAJ0196183.1"/>
    <property type="molecule type" value="Genomic_DNA"/>
</dbReference>
<organism evidence="1 2">
    <name type="scientific">Lactuca sativa</name>
    <name type="common">Garden lettuce</name>
    <dbReference type="NCBI Taxonomy" id="4236"/>
    <lineage>
        <taxon>Eukaryota</taxon>
        <taxon>Viridiplantae</taxon>
        <taxon>Streptophyta</taxon>
        <taxon>Embryophyta</taxon>
        <taxon>Tracheophyta</taxon>
        <taxon>Spermatophyta</taxon>
        <taxon>Magnoliopsida</taxon>
        <taxon>eudicotyledons</taxon>
        <taxon>Gunneridae</taxon>
        <taxon>Pentapetalae</taxon>
        <taxon>asterids</taxon>
        <taxon>campanulids</taxon>
        <taxon>Asterales</taxon>
        <taxon>Asteraceae</taxon>
        <taxon>Cichorioideae</taxon>
        <taxon>Cichorieae</taxon>
        <taxon>Lactucinae</taxon>
        <taxon>Lactuca</taxon>
    </lineage>
</organism>
<proteinExistence type="predicted"/>
<accession>A0A9R1UZ28</accession>
<evidence type="ECO:0000313" key="1">
    <source>
        <dbReference type="EMBL" id="KAJ0196183.1"/>
    </source>
</evidence>
<comment type="caution">
    <text evidence="1">The sequence shown here is derived from an EMBL/GenBank/DDBJ whole genome shotgun (WGS) entry which is preliminary data.</text>
</comment>
<evidence type="ECO:0000313" key="2">
    <source>
        <dbReference type="Proteomes" id="UP000235145"/>
    </source>
</evidence>
<name>A0A9R1UZ28_LACSA</name>
<dbReference type="Proteomes" id="UP000235145">
    <property type="component" value="Unassembled WGS sequence"/>
</dbReference>
<dbReference type="AlphaFoldDB" id="A0A9R1UZ28"/>
<reference evidence="1 2" key="1">
    <citation type="journal article" date="2017" name="Nat. Commun.">
        <title>Genome assembly with in vitro proximity ligation data and whole-genome triplication in lettuce.</title>
        <authorList>
            <person name="Reyes-Chin-Wo S."/>
            <person name="Wang Z."/>
            <person name="Yang X."/>
            <person name="Kozik A."/>
            <person name="Arikit S."/>
            <person name="Song C."/>
            <person name="Xia L."/>
            <person name="Froenicke L."/>
            <person name="Lavelle D.O."/>
            <person name="Truco M.J."/>
            <person name="Xia R."/>
            <person name="Zhu S."/>
            <person name="Xu C."/>
            <person name="Xu H."/>
            <person name="Xu X."/>
            <person name="Cox K."/>
            <person name="Korf I."/>
            <person name="Meyers B.C."/>
            <person name="Michelmore R.W."/>
        </authorList>
    </citation>
    <scope>NUCLEOTIDE SEQUENCE [LARGE SCALE GENOMIC DNA]</scope>
    <source>
        <strain evidence="2">cv. Salinas</strain>
        <tissue evidence="1">Seedlings</tissue>
    </source>
</reference>
<gene>
    <name evidence="1" type="ORF">LSAT_V11C700352200</name>
</gene>
<dbReference type="PANTHER" id="PTHR46481:SF7">
    <property type="entry name" value="ZINC FINGER BED DOMAIN-CONTAINING PROTEIN RICESLEEPER 2-LIKE"/>
    <property type="match status" value="1"/>
</dbReference>
<protein>
    <submittedName>
        <fullName evidence="1">Uncharacterized protein</fullName>
    </submittedName>
</protein>